<evidence type="ECO:0000313" key="2">
    <source>
        <dbReference type="Proteomes" id="UP000823612"/>
    </source>
</evidence>
<organism evidence="1 2">
    <name type="scientific">Candidatus Pullibacteroides excrementavium</name>
    <dbReference type="NCBI Taxonomy" id="2840905"/>
    <lineage>
        <taxon>Bacteria</taxon>
        <taxon>Pseudomonadati</taxon>
        <taxon>Bacteroidota</taxon>
        <taxon>Bacteroidia</taxon>
        <taxon>Bacteroidales</taxon>
        <taxon>Candidatus Pullibacteroides</taxon>
    </lineage>
</organism>
<dbReference type="Proteomes" id="UP000823612">
    <property type="component" value="Unassembled WGS sequence"/>
</dbReference>
<proteinExistence type="predicted"/>
<reference evidence="1" key="2">
    <citation type="journal article" date="2021" name="PeerJ">
        <title>Extensive microbial diversity within the chicken gut microbiome revealed by metagenomics and culture.</title>
        <authorList>
            <person name="Gilroy R."/>
            <person name="Ravi A."/>
            <person name="Getino M."/>
            <person name="Pursley I."/>
            <person name="Horton D.L."/>
            <person name="Alikhan N.F."/>
            <person name="Baker D."/>
            <person name="Gharbi K."/>
            <person name="Hall N."/>
            <person name="Watson M."/>
            <person name="Adriaenssens E.M."/>
            <person name="Foster-Nyarko E."/>
            <person name="Jarju S."/>
            <person name="Secka A."/>
            <person name="Antonio M."/>
            <person name="Oren A."/>
            <person name="Chaudhuri R.R."/>
            <person name="La Ragione R."/>
            <person name="Hildebrand F."/>
            <person name="Pallen M.J."/>
        </authorList>
    </citation>
    <scope>NUCLEOTIDE SEQUENCE</scope>
    <source>
        <strain evidence="1">2889</strain>
    </source>
</reference>
<name>A0A9D9H321_9BACT</name>
<dbReference type="EMBL" id="JADIMZ010000131">
    <property type="protein sequence ID" value="MBO8433387.1"/>
    <property type="molecule type" value="Genomic_DNA"/>
</dbReference>
<reference evidence="1" key="1">
    <citation type="submission" date="2020-10" db="EMBL/GenBank/DDBJ databases">
        <authorList>
            <person name="Gilroy R."/>
        </authorList>
    </citation>
    <scope>NUCLEOTIDE SEQUENCE</scope>
    <source>
        <strain evidence="1">2889</strain>
    </source>
</reference>
<gene>
    <name evidence="1" type="ORF">IAB08_08880</name>
</gene>
<comment type="caution">
    <text evidence="1">The sequence shown here is derived from an EMBL/GenBank/DDBJ whole genome shotgun (WGS) entry which is preliminary data.</text>
</comment>
<evidence type="ECO:0000313" key="1">
    <source>
        <dbReference type="EMBL" id="MBO8433387.1"/>
    </source>
</evidence>
<accession>A0A9D9H321</accession>
<sequence>MKLKTLLSGTAFALLSLSLIRGQESSSFKLYMESLANGKKDTLELGIAPDGYIGCDYENVDADVVFDPFLDQQTHIGAFITPDRQWNEERFQYIPNCMVFYKKGINTDQGSSEYGPLYDVCILVPSNSLPAVLRWDKTQIPCHTLLEDKKLMDGWMKSDVHKTHYGITVLMQKTDSFVLNPLPDSSSGNFSYKMPDSIFYQTFITDSAGNDHGFRNLYINFHTSAANENAITPQRVQIIPNPVSESFYWQSDIPLEEWKIYDISGRKMLQGDASQPSINCHEWPDGLYFFEWKYTNGTHGIEKLIKR</sequence>
<dbReference type="AlphaFoldDB" id="A0A9D9H321"/>
<protein>
    <submittedName>
        <fullName evidence="1">T9SS type A sorting domain-containing protein</fullName>
    </submittedName>
</protein>